<evidence type="ECO:0000313" key="3">
    <source>
        <dbReference type="Proteomes" id="UP001199319"/>
    </source>
</evidence>
<keyword evidence="1" id="KW-0472">Membrane</keyword>
<evidence type="ECO:0008006" key="4">
    <source>
        <dbReference type="Google" id="ProtNLM"/>
    </source>
</evidence>
<keyword evidence="1" id="KW-0812">Transmembrane</keyword>
<evidence type="ECO:0000313" key="2">
    <source>
        <dbReference type="EMBL" id="MCC2128867.1"/>
    </source>
</evidence>
<dbReference type="RefSeq" id="WP_302928168.1">
    <property type="nucleotide sequence ID" value="NZ_JAJEPW010000010.1"/>
</dbReference>
<evidence type="ECO:0000256" key="1">
    <source>
        <dbReference type="SAM" id="Phobius"/>
    </source>
</evidence>
<sequence>MVGKLLGGGLVLLGTALWCRGEIQARRRETDRAAELAAALGEMAAEIRSLRRPMPRLLERQARRSLCGGCFARVLSGLERGQPLQDAWEDGFRELTPPEAAGILRDTELTGDEERIVSALTAAVHRLEELADRRRRDSRQRERLLWAAALSGAGLFIILLI</sequence>
<feature type="transmembrane region" description="Helical" evidence="1">
    <location>
        <begin position="6"/>
        <end position="23"/>
    </location>
</feature>
<protein>
    <recommendedName>
        <fullName evidence="4">Stage III sporulation protein AB</fullName>
    </recommendedName>
</protein>
<dbReference type="EMBL" id="JAJEPW010000010">
    <property type="protein sequence ID" value="MCC2128867.1"/>
    <property type="molecule type" value="Genomic_DNA"/>
</dbReference>
<reference evidence="2" key="1">
    <citation type="submission" date="2021-10" db="EMBL/GenBank/DDBJ databases">
        <title>Anaerobic single-cell dispensing facilitates the cultivation of human gut bacteria.</title>
        <authorList>
            <person name="Afrizal A."/>
        </authorList>
    </citation>
    <scope>NUCLEOTIDE SEQUENCE</scope>
    <source>
        <strain evidence="2">CLA-AA-H272</strain>
    </source>
</reference>
<feature type="transmembrane region" description="Helical" evidence="1">
    <location>
        <begin position="143"/>
        <end position="160"/>
    </location>
</feature>
<accession>A0AAE3AA85</accession>
<dbReference type="Proteomes" id="UP001199319">
    <property type="component" value="Unassembled WGS sequence"/>
</dbReference>
<comment type="caution">
    <text evidence="2">The sequence shown here is derived from an EMBL/GenBank/DDBJ whole genome shotgun (WGS) entry which is preliminary data.</text>
</comment>
<dbReference type="AlphaFoldDB" id="A0AAE3AA85"/>
<keyword evidence="3" id="KW-1185">Reference proteome</keyword>
<organism evidence="2 3">
    <name type="scientific">Brotocaccenecus cirricatena</name>
    <dbReference type="NCBI Taxonomy" id="3064195"/>
    <lineage>
        <taxon>Bacteria</taxon>
        <taxon>Bacillati</taxon>
        <taxon>Bacillota</taxon>
        <taxon>Clostridia</taxon>
        <taxon>Eubacteriales</taxon>
        <taxon>Oscillospiraceae</taxon>
        <taxon>Brotocaccenecus</taxon>
    </lineage>
</organism>
<name>A0AAE3AA85_9FIRM</name>
<keyword evidence="1" id="KW-1133">Transmembrane helix</keyword>
<proteinExistence type="predicted"/>
<gene>
    <name evidence="2" type="ORF">LKD37_04930</name>
</gene>